<name>A0A1S0U502_LOALO</name>
<evidence type="ECO:0000313" key="2">
    <source>
        <dbReference type="EMBL" id="EFO24556.1"/>
    </source>
</evidence>
<reference evidence="2" key="1">
    <citation type="submission" date="2012-04" db="EMBL/GenBank/DDBJ databases">
        <title>The Genome Sequence of Loa loa.</title>
        <authorList>
            <consortium name="The Broad Institute Genome Sequencing Platform"/>
            <consortium name="Broad Institute Genome Sequencing Center for Infectious Disease"/>
            <person name="Nutman T.B."/>
            <person name="Fink D.L."/>
            <person name="Russ C."/>
            <person name="Young S."/>
            <person name="Zeng Q."/>
            <person name="Gargeya S."/>
            <person name="Alvarado L."/>
            <person name="Berlin A."/>
            <person name="Chapman S.B."/>
            <person name="Chen Z."/>
            <person name="Freedman E."/>
            <person name="Gellesch M."/>
            <person name="Goldberg J."/>
            <person name="Griggs A."/>
            <person name="Gujja S."/>
            <person name="Heilman E.R."/>
            <person name="Heiman D."/>
            <person name="Howarth C."/>
            <person name="Mehta T."/>
            <person name="Neiman D."/>
            <person name="Pearson M."/>
            <person name="Roberts A."/>
            <person name="Saif S."/>
            <person name="Shea T."/>
            <person name="Shenoy N."/>
            <person name="Sisk P."/>
            <person name="Stolte C."/>
            <person name="Sykes S."/>
            <person name="White J."/>
            <person name="Yandava C."/>
            <person name="Haas B."/>
            <person name="Henn M.R."/>
            <person name="Nusbaum C."/>
            <person name="Birren B."/>
        </authorList>
    </citation>
    <scope>NUCLEOTIDE SEQUENCE [LARGE SCALE GENOMIC DNA]</scope>
</reference>
<dbReference type="RefSeq" id="XP_003139508.1">
    <property type="nucleotide sequence ID" value="XM_003139460.1"/>
</dbReference>
<accession>A0A1S0U502</accession>
<evidence type="ECO:0000256" key="1">
    <source>
        <dbReference type="SAM" id="MobiDB-lite"/>
    </source>
</evidence>
<protein>
    <submittedName>
        <fullName evidence="2">Uncharacterized protein</fullName>
    </submittedName>
</protein>
<organism evidence="2">
    <name type="scientific">Loa loa</name>
    <name type="common">Eye worm</name>
    <name type="synonym">Filaria loa</name>
    <dbReference type="NCBI Taxonomy" id="7209"/>
    <lineage>
        <taxon>Eukaryota</taxon>
        <taxon>Metazoa</taxon>
        <taxon>Ecdysozoa</taxon>
        <taxon>Nematoda</taxon>
        <taxon>Chromadorea</taxon>
        <taxon>Rhabditida</taxon>
        <taxon>Spirurina</taxon>
        <taxon>Spiruromorpha</taxon>
        <taxon>Filarioidea</taxon>
        <taxon>Onchocercidae</taxon>
        <taxon>Loa</taxon>
    </lineage>
</organism>
<dbReference type="EMBL" id="JH712178">
    <property type="protein sequence ID" value="EFO24556.1"/>
    <property type="molecule type" value="Genomic_DNA"/>
</dbReference>
<dbReference type="KEGG" id="loa:LOAG_03923"/>
<sequence>MKNQRTLTLEGSDLRQAKSGGGGAAGFLTAPQAKKNLLKGHVRPVGYQMPRKRVRTTYITAKLRVQIWKELYSRLLQTLQSEYILPACAVDFFSEVQRAQNWPHLLLLRFNCQGLAS</sequence>
<dbReference type="AlphaFoldDB" id="A0A1S0U502"/>
<gene>
    <name evidence="2" type="ORF">LOAG_03923</name>
</gene>
<proteinExistence type="predicted"/>
<dbReference type="CTD" id="9941325"/>
<feature type="region of interest" description="Disordered" evidence="1">
    <location>
        <begin position="1"/>
        <end position="25"/>
    </location>
</feature>
<dbReference type="InParanoid" id="A0A1S0U502"/>
<dbReference type="GeneID" id="9941325"/>